<dbReference type="EMBL" id="PFAZ01000001">
    <property type="protein sequence ID" value="PIR89397.1"/>
    <property type="molecule type" value="Genomic_DNA"/>
</dbReference>
<comment type="caution">
    <text evidence="2">The sequence shown here is derived from an EMBL/GenBank/DDBJ whole genome shotgun (WGS) entry which is preliminary data.</text>
</comment>
<accession>A0A2H0USN3</accession>
<reference evidence="3" key="1">
    <citation type="submission" date="2017-09" db="EMBL/GenBank/DDBJ databases">
        <title>Depth-based differentiation of microbial function through sediment-hosted aquifers and enrichment of novel symbionts in the deep terrestrial subsurface.</title>
        <authorList>
            <person name="Probst A.J."/>
            <person name="Ladd B."/>
            <person name="Jarett J.K."/>
            <person name="Geller-Mcgrath D.E."/>
            <person name="Sieber C.M.K."/>
            <person name="Emerson J.B."/>
            <person name="Anantharaman K."/>
            <person name="Thomas B.C."/>
            <person name="Malmstrom R."/>
            <person name="Stieglmeier M."/>
            <person name="Klingl A."/>
            <person name="Woyke T."/>
            <person name="Ryan C.M."/>
            <person name="Banfield J.F."/>
        </authorList>
    </citation>
    <scope>NUCLEOTIDE SEQUENCE [LARGE SCALE GENOMIC DNA]</scope>
</reference>
<keyword evidence="1" id="KW-1133">Transmembrane helix</keyword>
<evidence type="ECO:0000313" key="3">
    <source>
        <dbReference type="Proteomes" id="UP000231157"/>
    </source>
</evidence>
<proteinExistence type="predicted"/>
<protein>
    <submittedName>
        <fullName evidence="2">Uncharacterized protein</fullName>
    </submittedName>
</protein>
<gene>
    <name evidence="2" type="ORF">COU07_00665</name>
</gene>
<organism evidence="2 3">
    <name type="scientific">Candidatus Harrisonbacteria bacterium CG10_big_fil_rev_8_21_14_0_10_40_38</name>
    <dbReference type="NCBI Taxonomy" id="1974583"/>
    <lineage>
        <taxon>Bacteria</taxon>
        <taxon>Candidatus Harrisoniibacteriota</taxon>
    </lineage>
</organism>
<dbReference type="AlphaFoldDB" id="A0A2H0USN3"/>
<evidence type="ECO:0000313" key="2">
    <source>
        <dbReference type="EMBL" id="PIR89397.1"/>
    </source>
</evidence>
<sequence>MSTRYKKVFFIGFAIGFFGFFIMTLGLINRPIEIIASVFLAPTRFVLSPIRDSLANVEGIINVITFAVMTGGIYGLLGIGLSYLSQKIKK</sequence>
<keyword evidence="1" id="KW-0812">Transmembrane</keyword>
<feature type="transmembrane region" description="Helical" evidence="1">
    <location>
        <begin position="60"/>
        <end position="84"/>
    </location>
</feature>
<keyword evidence="1" id="KW-0472">Membrane</keyword>
<dbReference type="Proteomes" id="UP000231157">
    <property type="component" value="Unassembled WGS sequence"/>
</dbReference>
<evidence type="ECO:0000256" key="1">
    <source>
        <dbReference type="SAM" id="Phobius"/>
    </source>
</evidence>
<name>A0A2H0USN3_9BACT</name>
<feature type="transmembrane region" description="Helical" evidence="1">
    <location>
        <begin position="7"/>
        <end position="28"/>
    </location>
</feature>